<sequence>MSKKIFFKAIPFEKKLVTLALESGVDAVVVEKKHVEDVRSLGRIEVLEPEDFVFVDIQDKKDEKQAVKLAKEGKQVVLLEHTEIIPIENILAQVKNIGKEVSSLSQAQTSLGILERGVEFLMVLPTASRDLKEIVRLAKLNQGKINLQLATIKKIEPIGLGHRVCVDTVSLLKTGQGMLVGNSSKFTFLVHAETESNPYVSPRPFRINAGGVHSYTFLPADKTAYLEELRPGNEVLIVNENGEQEIAVVGRIKTEIRPMLLIEAEVDGLSGCVILQNAETIRLVGPEGPISVVNLQVGDKVKAYLDSAGRHFGMKIKEEIIEK</sequence>
<evidence type="ECO:0000256" key="2">
    <source>
        <dbReference type="ARBA" id="ARBA00023141"/>
    </source>
</evidence>
<feature type="domain" description="3-dehydroquinate synthase N-terminal" evidence="3">
    <location>
        <begin position="3"/>
        <end position="137"/>
    </location>
</feature>
<evidence type="ECO:0000313" key="6">
    <source>
        <dbReference type="Proteomes" id="UP000199602"/>
    </source>
</evidence>
<accession>A0A1H0BIS5</accession>
<feature type="domain" description="3-dehydroquinate synthase C-terminal" evidence="4">
    <location>
        <begin position="150"/>
        <end position="323"/>
    </location>
</feature>
<evidence type="ECO:0000313" key="5">
    <source>
        <dbReference type="EMBL" id="SDN45550.1"/>
    </source>
</evidence>
<dbReference type="EMBL" id="FNIN01000002">
    <property type="protein sequence ID" value="SDN45550.1"/>
    <property type="molecule type" value="Genomic_DNA"/>
</dbReference>
<evidence type="ECO:0000259" key="4">
    <source>
        <dbReference type="Pfam" id="PF26558"/>
    </source>
</evidence>
<dbReference type="GO" id="GO:0009073">
    <property type="term" value="P:aromatic amino acid family biosynthetic process"/>
    <property type="evidence" value="ECO:0007669"/>
    <property type="project" value="UniProtKB-KW"/>
</dbReference>
<dbReference type="GO" id="GO:0003856">
    <property type="term" value="F:3-dehydroquinate synthase activity"/>
    <property type="evidence" value="ECO:0007669"/>
    <property type="project" value="InterPro"/>
</dbReference>
<keyword evidence="6" id="KW-1185">Reference proteome</keyword>
<dbReference type="Proteomes" id="UP000199602">
    <property type="component" value="Unassembled WGS sequence"/>
</dbReference>
<name>A0A1H0BIS5_9BACT</name>
<reference evidence="5 6" key="1">
    <citation type="submission" date="2016-10" db="EMBL/GenBank/DDBJ databases">
        <authorList>
            <person name="de Groot N.N."/>
        </authorList>
    </citation>
    <scope>NUCLEOTIDE SEQUENCE [LARGE SCALE GENOMIC DNA]</scope>
    <source>
        <strain evidence="5 6">DSM 15269</strain>
    </source>
</reference>
<keyword evidence="1" id="KW-0028">Amino-acid biosynthesis</keyword>
<dbReference type="Pfam" id="PF26558">
    <property type="entry name" value="DHQS_2nd"/>
    <property type="match status" value="1"/>
</dbReference>
<dbReference type="AlphaFoldDB" id="A0A1H0BIS5"/>
<dbReference type="PANTHER" id="PTHR33563">
    <property type="match status" value="1"/>
</dbReference>
<dbReference type="GO" id="GO:0008652">
    <property type="term" value="P:amino acid biosynthetic process"/>
    <property type="evidence" value="ECO:0007669"/>
    <property type="project" value="UniProtKB-KW"/>
</dbReference>
<dbReference type="RefSeq" id="WP_092063374.1">
    <property type="nucleotide sequence ID" value="NZ_FNIN01000002.1"/>
</dbReference>
<protein>
    <submittedName>
        <fullName evidence="5">3-dehydroquinate synthase II</fullName>
    </submittedName>
</protein>
<dbReference type="InterPro" id="IPR002812">
    <property type="entry name" value="DHQS"/>
</dbReference>
<dbReference type="STRING" id="206665.SAMN04488516_102187"/>
<proteinExistence type="predicted"/>
<dbReference type="PIRSF" id="PIRSF006655">
    <property type="entry name" value="DHQ_synth"/>
    <property type="match status" value="1"/>
</dbReference>
<dbReference type="PANTHER" id="PTHR33563:SF1">
    <property type="entry name" value="3-DEHYDROQUINATE SYNTHASE"/>
    <property type="match status" value="1"/>
</dbReference>
<evidence type="ECO:0000259" key="3">
    <source>
        <dbReference type="Pfam" id="PF01959"/>
    </source>
</evidence>
<dbReference type="InterPro" id="IPR056179">
    <property type="entry name" value="DHQS_C"/>
</dbReference>
<keyword evidence="2" id="KW-0057">Aromatic amino acid biosynthesis</keyword>
<gene>
    <name evidence="5" type="ORF">SAMN04488516_102187</name>
</gene>
<dbReference type="Pfam" id="PF01959">
    <property type="entry name" value="DHQS"/>
    <property type="match status" value="1"/>
</dbReference>
<organism evidence="5 6">
    <name type="scientific">Desulfonauticus submarinus</name>
    <dbReference type="NCBI Taxonomy" id="206665"/>
    <lineage>
        <taxon>Bacteria</taxon>
        <taxon>Pseudomonadati</taxon>
        <taxon>Thermodesulfobacteriota</taxon>
        <taxon>Desulfovibrionia</taxon>
        <taxon>Desulfovibrionales</taxon>
        <taxon>Desulfonauticaceae</taxon>
        <taxon>Desulfonauticus</taxon>
    </lineage>
</organism>
<dbReference type="OrthoDB" id="2043123at2"/>
<evidence type="ECO:0000256" key="1">
    <source>
        <dbReference type="ARBA" id="ARBA00022605"/>
    </source>
</evidence>
<dbReference type="InterPro" id="IPR030960">
    <property type="entry name" value="DHQS/DOIS_N"/>
</dbReference>
<dbReference type="GO" id="GO:0016491">
    <property type="term" value="F:oxidoreductase activity"/>
    <property type="evidence" value="ECO:0007669"/>
    <property type="project" value="InterPro"/>
</dbReference>